<keyword evidence="3" id="KW-1185">Reference proteome</keyword>
<feature type="transmembrane region" description="Helical" evidence="1">
    <location>
        <begin position="67"/>
        <end position="91"/>
    </location>
</feature>
<feature type="transmembrane region" description="Helical" evidence="1">
    <location>
        <begin position="12"/>
        <end position="34"/>
    </location>
</feature>
<reference evidence="2 3" key="1">
    <citation type="submission" date="2023-05" db="EMBL/GenBank/DDBJ databases">
        <title>A 100% complete, gapless, phased diploid assembly of the Scenedesmus obliquus UTEX 3031 genome.</title>
        <authorList>
            <person name="Biondi T.C."/>
            <person name="Hanschen E.R."/>
            <person name="Kwon T."/>
            <person name="Eng W."/>
            <person name="Kruse C.P.S."/>
            <person name="Koehler S.I."/>
            <person name="Kunde Y."/>
            <person name="Gleasner C.D."/>
            <person name="You Mak K.T."/>
            <person name="Polle J."/>
            <person name="Hovde B.T."/>
            <person name="Starkenburg S.R."/>
        </authorList>
    </citation>
    <scope>NUCLEOTIDE SEQUENCE [LARGE SCALE GENOMIC DNA]</scope>
    <source>
        <strain evidence="2 3">DOE0152z</strain>
    </source>
</reference>
<dbReference type="Proteomes" id="UP001244341">
    <property type="component" value="Chromosome 15b"/>
</dbReference>
<keyword evidence="1" id="KW-1133">Transmembrane helix</keyword>
<evidence type="ECO:0000256" key="1">
    <source>
        <dbReference type="SAM" id="Phobius"/>
    </source>
</evidence>
<gene>
    <name evidence="2" type="ORF">OEZ85_001358</name>
</gene>
<sequence>MAGAGEFKRICLWSFWVANLLVDAVYVIMAWATAANLANASGNLHIATWKDATATARSFISNNIWRAPIAACALGGLMVVLFNLLSCIVLIRKSIAKTGAGFGYGFIVAWAFVMSFFNLLCGLILEGFKSTVETQLTTEAGWTSIMTGAYKATYIFGYIVCVMFMLFFLTLLLMQGAVTKEIGIYDQMQQQKRFLEMNALAAGTINPLQSGPI</sequence>
<keyword evidence="1" id="KW-0812">Transmembrane</keyword>
<keyword evidence="1" id="KW-0472">Membrane</keyword>
<name>A0ABY8UNT9_TETOB</name>
<feature type="transmembrane region" description="Helical" evidence="1">
    <location>
        <begin position="155"/>
        <end position="174"/>
    </location>
</feature>
<protein>
    <recommendedName>
        <fullName evidence="4">Polycystin cation channel PKD1/PKD2 domain-containing protein</fullName>
    </recommendedName>
</protein>
<feature type="transmembrane region" description="Helical" evidence="1">
    <location>
        <begin position="103"/>
        <end position="125"/>
    </location>
</feature>
<organism evidence="2 3">
    <name type="scientific">Tetradesmus obliquus</name>
    <name type="common">Green alga</name>
    <name type="synonym">Acutodesmus obliquus</name>
    <dbReference type="NCBI Taxonomy" id="3088"/>
    <lineage>
        <taxon>Eukaryota</taxon>
        <taxon>Viridiplantae</taxon>
        <taxon>Chlorophyta</taxon>
        <taxon>core chlorophytes</taxon>
        <taxon>Chlorophyceae</taxon>
        <taxon>CS clade</taxon>
        <taxon>Sphaeropleales</taxon>
        <taxon>Scenedesmaceae</taxon>
        <taxon>Tetradesmus</taxon>
    </lineage>
</organism>
<evidence type="ECO:0000313" key="3">
    <source>
        <dbReference type="Proteomes" id="UP001244341"/>
    </source>
</evidence>
<evidence type="ECO:0000313" key="2">
    <source>
        <dbReference type="EMBL" id="WIA23005.1"/>
    </source>
</evidence>
<proteinExistence type="predicted"/>
<evidence type="ECO:0008006" key="4">
    <source>
        <dbReference type="Google" id="ProtNLM"/>
    </source>
</evidence>
<accession>A0ABY8UNT9</accession>
<dbReference type="EMBL" id="CP126222">
    <property type="protein sequence ID" value="WIA23005.1"/>
    <property type="molecule type" value="Genomic_DNA"/>
</dbReference>